<evidence type="ECO:0000313" key="2">
    <source>
        <dbReference type="EMBL" id="PWW75871.1"/>
    </source>
</evidence>
<protein>
    <submittedName>
        <fullName evidence="2">Uncharacterized protein</fullName>
    </submittedName>
</protein>
<accession>A0A317SS17</accession>
<name>A0A317SS17_9PEZI</name>
<reference evidence="2 3" key="1">
    <citation type="submission" date="2018-03" db="EMBL/GenBank/DDBJ databases">
        <title>Genomes of Pezizomycetes fungi and the evolution of truffles.</title>
        <authorList>
            <person name="Murat C."/>
            <person name="Payen T."/>
            <person name="Noel B."/>
            <person name="Kuo A."/>
            <person name="Martin F.M."/>
        </authorList>
    </citation>
    <scope>NUCLEOTIDE SEQUENCE [LARGE SCALE GENOMIC DNA]</scope>
    <source>
        <strain evidence="2">091103-1</strain>
    </source>
</reference>
<gene>
    <name evidence="2" type="ORF">C7212DRAFT_321625</name>
</gene>
<evidence type="ECO:0000256" key="1">
    <source>
        <dbReference type="SAM" id="MobiDB-lite"/>
    </source>
</evidence>
<sequence>MRPYMPEAKTREHTEQHLAISNMEFPGGEKDDDCEEQSGRFDYLFEYGTDEDEYEGEYKGEEGDKEEVEYEGEYMDEEEDKEEVGYRDEDEDEGEGEGEDEDEAEDEDEDEV</sequence>
<feature type="compositionally biased region" description="Acidic residues" evidence="1">
    <location>
        <begin position="63"/>
        <end position="112"/>
    </location>
</feature>
<evidence type="ECO:0000313" key="3">
    <source>
        <dbReference type="Proteomes" id="UP000246991"/>
    </source>
</evidence>
<keyword evidence="3" id="KW-1185">Reference proteome</keyword>
<comment type="caution">
    <text evidence="2">The sequence shown here is derived from an EMBL/GenBank/DDBJ whole genome shotgun (WGS) entry which is preliminary data.</text>
</comment>
<dbReference type="AlphaFoldDB" id="A0A317SS17"/>
<dbReference type="Proteomes" id="UP000246991">
    <property type="component" value="Unassembled WGS sequence"/>
</dbReference>
<proteinExistence type="predicted"/>
<dbReference type="EMBL" id="PYWC01000041">
    <property type="protein sequence ID" value="PWW75871.1"/>
    <property type="molecule type" value="Genomic_DNA"/>
</dbReference>
<organism evidence="2 3">
    <name type="scientific">Tuber magnatum</name>
    <name type="common">white Piedmont truffle</name>
    <dbReference type="NCBI Taxonomy" id="42249"/>
    <lineage>
        <taxon>Eukaryota</taxon>
        <taxon>Fungi</taxon>
        <taxon>Dikarya</taxon>
        <taxon>Ascomycota</taxon>
        <taxon>Pezizomycotina</taxon>
        <taxon>Pezizomycetes</taxon>
        <taxon>Pezizales</taxon>
        <taxon>Tuberaceae</taxon>
        <taxon>Tuber</taxon>
    </lineage>
</organism>
<feature type="region of interest" description="Disordered" evidence="1">
    <location>
        <begin position="1"/>
        <end position="112"/>
    </location>
</feature>